<evidence type="ECO:0000256" key="6">
    <source>
        <dbReference type="ARBA" id="ARBA00023242"/>
    </source>
</evidence>
<dbReference type="SUPFAM" id="SSF57667">
    <property type="entry name" value="beta-beta-alpha zinc fingers"/>
    <property type="match status" value="1"/>
</dbReference>
<dbReference type="PANTHER" id="PTHR16515:SF49">
    <property type="entry name" value="GASTRULA ZINC FINGER PROTEIN XLCGF49.1-LIKE-RELATED"/>
    <property type="match status" value="1"/>
</dbReference>
<sequence length="351" mass="40279">MDTVSMDRVNHWKNKAYEFTSSDRMGFMIYRAMELMGIVIKDGTTAKNLQYFVRSLDNERKMAIGDDDERSVPLREMVYGLCETFEITIKSILDERSQPQSNAATGKEKKAKSCEASFEENVAAAVETPLTGRVDQLFVPRIPSPLVTPKEEEQPEIIIRDETVVKEELIEEPMNNSLNDGSQPDFMRNFFNSIPSSSSIRNRNQFDPTAPRETLTMDSSPSTSFSSSFRRQFDSSLLSHGNLPIDSPSTIDRVVMHECDECGKKFTTKKSMETHKVVHTGKRNHVCPQCGWEFMRRSDLLRHLKTVDHSKPVKCAKDKRKFECEMCGTPFYRLADKSNHIKIMHKEMYTM</sequence>
<evidence type="ECO:0000256" key="7">
    <source>
        <dbReference type="SAM" id="MobiDB-lite"/>
    </source>
</evidence>
<dbReference type="FunFam" id="3.30.160.60:FF:000100">
    <property type="entry name" value="Zinc finger 45-like"/>
    <property type="match status" value="1"/>
</dbReference>
<comment type="subcellular location">
    <subcellularLocation>
        <location evidence="1">Nucleus</location>
    </subcellularLocation>
</comment>
<dbReference type="OrthoDB" id="8117402at2759"/>
<keyword evidence="4" id="KW-0863">Zinc-finger</keyword>
<evidence type="ECO:0000256" key="3">
    <source>
        <dbReference type="ARBA" id="ARBA00022737"/>
    </source>
</evidence>
<proteinExistence type="predicted"/>
<reference evidence="8" key="2">
    <citation type="submission" date="2022-06" db="UniProtKB">
        <authorList>
            <consortium name="EnsemblMetazoa"/>
        </authorList>
    </citation>
    <scope>IDENTIFICATION</scope>
    <source>
        <strain evidence="8">PS312</strain>
    </source>
</reference>
<reference evidence="9" key="1">
    <citation type="journal article" date="2008" name="Nat. Genet.">
        <title>The Pristionchus pacificus genome provides a unique perspective on nematode lifestyle and parasitism.</title>
        <authorList>
            <person name="Dieterich C."/>
            <person name="Clifton S.W."/>
            <person name="Schuster L.N."/>
            <person name="Chinwalla A."/>
            <person name="Delehaunty K."/>
            <person name="Dinkelacker I."/>
            <person name="Fulton L."/>
            <person name="Fulton R."/>
            <person name="Godfrey J."/>
            <person name="Minx P."/>
            <person name="Mitreva M."/>
            <person name="Roeseler W."/>
            <person name="Tian H."/>
            <person name="Witte H."/>
            <person name="Yang S.P."/>
            <person name="Wilson R.K."/>
            <person name="Sommer R.J."/>
        </authorList>
    </citation>
    <scope>NUCLEOTIDE SEQUENCE [LARGE SCALE GENOMIC DNA]</scope>
    <source>
        <strain evidence="9">PS312</strain>
    </source>
</reference>
<protein>
    <submittedName>
        <fullName evidence="8">Zinc finger protein</fullName>
    </submittedName>
</protein>
<keyword evidence="5" id="KW-0862">Zinc</keyword>
<dbReference type="EnsemblMetazoa" id="PPA21802.1">
    <property type="protein sequence ID" value="PPA21802.1"/>
    <property type="gene ID" value="WBGene00111356"/>
</dbReference>
<dbReference type="PROSITE" id="PS00028">
    <property type="entry name" value="ZINC_FINGER_C2H2_1"/>
    <property type="match status" value="3"/>
</dbReference>
<dbReference type="AlphaFoldDB" id="A0A2A6D057"/>
<evidence type="ECO:0000256" key="4">
    <source>
        <dbReference type="ARBA" id="ARBA00022771"/>
    </source>
</evidence>
<evidence type="ECO:0000313" key="9">
    <source>
        <dbReference type="Proteomes" id="UP000005239"/>
    </source>
</evidence>
<gene>
    <name evidence="8" type="primary">WBGene00111356</name>
</gene>
<name>A0A2A6D057_PRIPA</name>
<evidence type="ECO:0000313" key="8">
    <source>
        <dbReference type="EnsemblMetazoa" id="PPA21802.1"/>
    </source>
</evidence>
<dbReference type="Pfam" id="PF00096">
    <property type="entry name" value="zf-C2H2"/>
    <property type="match status" value="2"/>
</dbReference>
<keyword evidence="2" id="KW-0479">Metal-binding</keyword>
<dbReference type="InterPro" id="IPR050331">
    <property type="entry name" value="Zinc_finger"/>
</dbReference>
<feature type="region of interest" description="Disordered" evidence="7">
    <location>
        <begin position="198"/>
        <end position="227"/>
    </location>
</feature>
<dbReference type="InterPro" id="IPR013087">
    <property type="entry name" value="Znf_C2H2_type"/>
</dbReference>
<accession>A0A8R1UDI8</accession>
<dbReference type="GO" id="GO:0008270">
    <property type="term" value="F:zinc ion binding"/>
    <property type="evidence" value="ECO:0007669"/>
    <property type="project" value="UniProtKB-KW"/>
</dbReference>
<feature type="compositionally biased region" description="Low complexity" evidence="7">
    <location>
        <begin position="218"/>
        <end position="227"/>
    </location>
</feature>
<dbReference type="PANTHER" id="PTHR16515">
    <property type="entry name" value="PR DOMAIN ZINC FINGER PROTEIN"/>
    <property type="match status" value="1"/>
</dbReference>
<dbReference type="Proteomes" id="UP000005239">
    <property type="component" value="Unassembled WGS sequence"/>
</dbReference>
<dbReference type="PROSITE" id="PS50157">
    <property type="entry name" value="ZINC_FINGER_C2H2_2"/>
    <property type="match status" value="3"/>
</dbReference>
<keyword evidence="3" id="KW-0677">Repeat</keyword>
<dbReference type="GO" id="GO:0005634">
    <property type="term" value="C:nucleus"/>
    <property type="evidence" value="ECO:0007669"/>
    <property type="project" value="UniProtKB-SubCell"/>
</dbReference>
<evidence type="ECO:0000256" key="2">
    <source>
        <dbReference type="ARBA" id="ARBA00022723"/>
    </source>
</evidence>
<dbReference type="SMART" id="SM00355">
    <property type="entry name" value="ZnF_C2H2"/>
    <property type="match status" value="3"/>
</dbReference>
<dbReference type="Gene3D" id="3.30.160.60">
    <property type="entry name" value="Classic Zinc Finger"/>
    <property type="match status" value="2"/>
</dbReference>
<dbReference type="InterPro" id="IPR036236">
    <property type="entry name" value="Znf_C2H2_sf"/>
</dbReference>
<accession>A0A2A6D057</accession>
<evidence type="ECO:0000256" key="1">
    <source>
        <dbReference type="ARBA" id="ARBA00004123"/>
    </source>
</evidence>
<organism evidence="8 9">
    <name type="scientific">Pristionchus pacificus</name>
    <name type="common">Parasitic nematode worm</name>
    <dbReference type="NCBI Taxonomy" id="54126"/>
    <lineage>
        <taxon>Eukaryota</taxon>
        <taxon>Metazoa</taxon>
        <taxon>Ecdysozoa</taxon>
        <taxon>Nematoda</taxon>
        <taxon>Chromadorea</taxon>
        <taxon>Rhabditida</taxon>
        <taxon>Rhabditina</taxon>
        <taxon>Diplogasteromorpha</taxon>
        <taxon>Diplogasteroidea</taxon>
        <taxon>Neodiplogasteridae</taxon>
        <taxon>Pristionchus</taxon>
    </lineage>
</organism>
<evidence type="ECO:0000256" key="5">
    <source>
        <dbReference type="ARBA" id="ARBA00022833"/>
    </source>
</evidence>
<keyword evidence="9" id="KW-1185">Reference proteome</keyword>
<keyword evidence="6" id="KW-0539">Nucleus</keyword>